<evidence type="ECO:0000256" key="6">
    <source>
        <dbReference type="SAM" id="MobiDB-lite"/>
    </source>
</evidence>
<feature type="transmembrane region" description="Helical" evidence="7">
    <location>
        <begin position="140"/>
        <end position="166"/>
    </location>
</feature>
<comment type="caution">
    <text evidence="8">The sequence shown here is derived from an EMBL/GenBank/DDBJ whole genome shotgun (WGS) entry which is preliminary data.</text>
</comment>
<feature type="transmembrane region" description="Helical" evidence="7">
    <location>
        <begin position="346"/>
        <end position="372"/>
    </location>
</feature>
<name>A0ABR4PVB9_9HELO</name>
<feature type="transmembrane region" description="Helical" evidence="7">
    <location>
        <begin position="393"/>
        <end position="415"/>
    </location>
</feature>
<dbReference type="Pfam" id="PF13520">
    <property type="entry name" value="AA_permease_2"/>
    <property type="match status" value="1"/>
</dbReference>
<keyword evidence="4 7" id="KW-1133">Transmembrane helix</keyword>
<sequence>MSEPTKLPAVEGPPSFSSPDVQRKNMSDIENEAHVHLQGANETGHVQELERLHSLLSICSVGIVTGNTWAALGGSIAVAIYNGGPPGVIYEFIAVSFFYWLVAASLAELASSMPSSSGVYLWASTTPGPRYGRICGWFAGWWNTFAWMCGSASMASITGNICVAMYQIYHPDFVQERWHVFIAYLLSTWVAASIVLFGNRWIPMINNIGLFFILGGVLITILVVVTMPHATGTGYATSSSVWADWSNQTGYTSDGFVFLAGMLNGAYAVGTPDCVSHLSEEVPNPRKFVPLAMAAQMIIGFFTALFYLIAIFYAIKDLDAVLGAPFFPLTQVYAQATSSRAGTTGLLFIILVPIFCTLIGTYITAGRCLWTLARDDAVPFSSKIGAISPRFRMPFNSTVACAIFSTILGCIYVGSSTAFSAFVGSFVILSTLSYVAAILPFIVTKRFTNSVSAPGPYINNMKPGPFQMSNLVGYTVNIISCAYILVFVVIYCFPYSMPVSAVSMNYSCLITGAVTVAAGLWWFVKGKTYIGPTGVPHDSHEEGSTSNHMQTGEKIA</sequence>
<feature type="region of interest" description="Disordered" evidence="6">
    <location>
        <begin position="1"/>
        <end position="23"/>
    </location>
</feature>
<feature type="transmembrane region" description="Helical" evidence="7">
    <location>
        <begin position="210"/>
        <end position="230"/>
    </location>
</feature>
<dbReference type="PIRSF" id="PIRSF006060">
    <property type="entry name" value="AA_transporter"/>
    <property type="match status" value="1"/>
</dbReference>
<feature type="region of interest" description="Disordered" evidence="6">
    <location>
        <begin position="535"/>
        <end position="556"/>
    </location>
</feature>
<dbReference type="InterPro" id="IPR002293">
    <property type="entry name" value="AA/rel_permease1"/>
</dbReference>
<dbReference type="PROSITE" id="PS00218">
    <property type="entry name" value="AMINO_ACID_PERMEASE_1"/>
    <property type="match status" value="1"/>
</dbReference>
<dbReference type="Proteomes" id="UP001629113">
    <property type="component" value="Unassembled WGS sequence"/>
</dbReference>
<reference evidence="8 9" key="1">
    <citation type="submission" date="2024-06" db="EMBL/GenBank/DDBJ databases">
        <title>Complete genome of Phlyctema vagabunda strain 19-DSS-EL-015.</title>
        <authorList>
            <person name="Fiorenzani C."/>
        </authorList>
    </citation>
    <scope>NUCLEOTIDE SEQUENCE [LARGE SCALE GENOMIC DNA]</scope>
    <source>
        <strain evidence="8 9">19-DSS-EL-015</strain>
    </source>
</reference>
<evidence type="ECO:0000256" key="2">
    <source>
        <dbReference type="ARBA" id="ARBA00022448"/>
    </source>
</evidence>
<evidence type="ECO:0000256" key="3">
    <source>
        <dbReference type="ARBA" id="ARBA00022692"/>
    </source>
</evidence>
<dbReference type="EMBL" id="JBFCZG010000001">
    <property type="protein sequence ID" value="KAL3427309.1"/>
    <property type="molecule type" value="Genomic_DNA"/>
</dbReference>
<evidence type="ECO:0000256" key="4">
    <source>
        <dbReference type="ARBA" id="ARBA00022989"/>
    </source>
</evidence>
<evidence type="ECO:0000256" key="7">
    <source>
        <dbReference type="SAM" id="Phobius"/>
    </source>
</evidence>
<feature type="transmembrane region" description="Helical" evidence="7">
    <location>
        <begin position="55"/>
        <end position="81"/>
    </location>
</feature>
<evidence type="ECO:0000313" key="8">
    <source>
        <dbReference type="EMBL" id="KAL3427309.1"/>
    </source>
</evidence>
<proteinExistence type="predicted"/>
<dbReference type="PANTHER" id="PTHR45649">
    <property type="entry name" value="AMINO-ACID PERMEASE BAT1"/>
    <property type="match status" value="1"/>
</dbReference>
<protein>
    <submittedName>
        <fullName evidence="8">Amino acid permease</fullName>
    </submittedName>
</protein>
<dbReference type="Gene3D" id="1.20.1740.10">
    <property type="entry name" value="Amino acid/polyamine transporter I"/>
    <property type="match status" value="1"/>
</dbReference>
<keyword evidence="5 7" id="KW-0472">Membrane</keyword>
<comment type="subcellular location">
    <subcellularLocation>
        <location evidence="1">Membrane</location>
        <topology evidence="1">Multi-pass membrane protein</topology>
    </subcellularLocation>
</comment>
<dbReference type="PANTHER" id="PTHR45649:SF27">
    <property type="entry name" value="CHOLINE TRANSPORTER (EUROFUNG)"/>
    <property type="match status" value="1"/>
</dbReference>
<keyword evidence="3 7" id="KW-0812">Transmembrane</keyword>
<evidence type="ECO:0000313" key="9">
    <source>
        <dbReference type="Proteomes" id="UP001629113"/>
    </source>
</evidence>
<feature type="transmembrane region" description="Helical" evidence="7">
    <location>
        <begin position="87"/>
        <end position="107"/>
    </location>
</feature>
<keyword evidence="9" id="KW-1185">Reference proteome</keyword>
<feature type="transmembrane region" description="Helical" evidence="7">
    <location>
        <begin position="471"/>
        <end position="497"/>
    </location>
</feature>
<dbReference type="InterPro" id="IPR004840">
    <property type="entry name" value="Amino_acid_permease_CS"/>
</dbReference>
<organism evidence="8 9">
    <name type="scientific">Phlyctema vagabunda</name>
    <dbReference type="NCBI Taxonomy" id="108571"/>
    <lineage>
        <taxon>Eukaryota</taxon>
        <taxon>Fungi</taxon>
        <taxon>Dikarya</taxon>
        <taxon>Ascomycota</taxon>
        <taxon>Pezizomycotina</taxon>
        <taxon>Leotiomycetes</taxon>
        <taxon>Helotiales</taxon>
        <taxon>Dermateaceae</taxon>
        <taxon>Phlyctema</taxon>
    </lineage>
</organism>
<feature type="transmembrane region" description="Helical" evidence="7">
    <location>
        <begin position="421"/>
        <end position="443"/>
    </location>
</feature>
<feature type="transmembrane region" description="Helical" evidence="7">
    <location>
        <begin position="503"/>
        <end position="524"/>
    </location>
</feature>
<accession>A0ABR4PVB9</accession>
<feature type="transmembrane region" description="Helical" evidence="7">
    <location>
        <begin position="291"/>
        <end position="315"/>
    </location>
</feature>
<keyword evidence="2" id="KW-0813">Transport</keyword>
<evidence type="ECO:0000256" key="1">
    <source>
        <dbReference type="ARBA" id="ARBA00004141"/>
    </source>
</evidence>
<gene>
    <name evidence="8" type="ORF">PVAG01_00818</name>
</gene>
<evidence type="ECO:0000256" key="5">
    <source>
        <dbReference type="ARBA" id="ARBA00023136"/>
    </source>
</evidence>
<feature type="transmembrane region" description="Helical" evidence="7">
    <location>
        <begin position="178"/>
        <end position="198"/>
    </location>
</feature>